<accession>A0A1H0FUP8</accession>
<dbReference type="OrthoDB" id="262125at2"/>
<dbReference type="PANTHER" id="PTHR43283">
    <property type="entry name" value="BETA-LACTAMASE-RELATED"/>
    <property type="match status" value="1"/>
</dbReference>
<organism evidence="2 3">
    <name type="scientific">Actinokineospora alba</name>
    <dbReference type="NCBI Taxonomy" id="504798"/>
    <lineage>
        <taxon>Bacteria</taxon>
        <taxon>Bacillati</taxon>
        <taxon>Actinomycetota</taxon>
        <taxon>Actinomycetes</taxon>
        <taxon>Pseudonocardiales</taxon>
        <taxon>Pseudonocardiaceae</taxon>
        <taxon>Actinokineospora</taxon>
    </lineage>
</organism>
<reference evidence="3" key="1">
    <citation type="submission" date="2016-10" db="EMBL/GenBank/DDBJ databases">
        <authorList>
            <person name="Varghese N."/>
            <person name="Submissions S."/>
        </authorList>
    </citation>
    <scope>NUCLEOTIDE SEQUENCE [LARGE SCALE GENOMIC DNA]</scope>
    <source>
        <strain evidence="3">IBRC-M 10655</strain>
    </source>
</reference>
<dbReference type="SUPFAM" id="SSF56601">
    <property type="entry name" value="beta-lactamase/transpeptidase-like"/>
    <property type="match status" value="1"/>
</dbReference>
<dbReference type="AlphaFoldDB" id="A0A1H0FUP8"/>
<feature type="domain" description="Beta-lactamase-related" evidence="1">
    <location>
        <begin position="8"/>
        <end position="319"/>
    </location>
</feature>
<evidence type="ECO:0000313" key="2">
    <source>
        <dbReference type="EMBL" id="SDN98199.1"/>
    </source>
</evidence>
<dbReference type="InterPro" id="IPR001466">
    <property type="entry name" value="Beta-lactam-related"/>
</dbReference>
<dbReference type="STRING" id="504798.SAMN05421871_103354"/>
<evidence type="ECO:0000259" key="1">
    <source>
        <dbReference type="Pfam" id="PF00144"/>
    </source>
</evidence>
<dbReference type="EMBL" id="FNJB01000001">
    <property type="protein sequence ID" value="SDN98199.1"/>
    <property type="molecule type" value="Genomic_DNA"/>
</dbReference>
<protein>
    <submittedName>
        <fullName evidence="2">CubicO group peptidase, beta-lactamase class C family</fullName>
    </submittedName>
</protein>
<sequence length="440" mass="45246">MHRSRVHALLAELTREHAVPGVQLAIHHEDRTWVWEAGVVRHGEPEPMTTAAAVPTGSITKVVTAATVMALAVDGDLELDEPLAAQVGGLDTLPADLGDALTLRHLLSHTSGLPSDSAGATAPSLRRLLAEEGADLAPLAEPGVAFSYSNLGYLLIGHAIEDVTGMSWAEAAAAIVLTPLGITPRLVVGPRRTGGIVSGHTVDRARGVVRPVAQSLGAVEAPAGAIAASAADLVLIGRALTGHEPGALLDPGSIKDMQTPVPGAEPFGMADGWGLGLASYGSAPSTSIGHDGTGDGTSCHLRMNPSTGTVVAMTANAGSGFALWRALAAELPAYGVPVKDHDPMPETGDPTPVPPGCEGDYDNGGTVYSIVHRGPESLRLTVDEEPFADLTFGADLRFTMRDCDTGETDQVGRILTDGSGSPAWLQVGGRLARKRALVPA</sequence>
<proteinExistence type="predicted"/>
<keyword evidence="3" id="KW-1185">Reference proteome</keyword>
<name>A0A1H0FUP8_9PSEU</name>
<dbReference type="InterPro" id="IPR050789">
    <property type="entry name" value="Diverse_Enzym_Activities"/>
</dbReference>
<dbReference type="RefSeq" id="WP_091369429.1">
    <property type="nucleotide sequence ID" value="NZ_FNDV01000003.1"/>
</dbReference>
<dbReference type="InterPro" id="IPR012338">
    <property type="entry name" value="Beta-lactam/transpept-like"/>
</dbReference>
<dbReference type="Gene3D" id="3.40.710.10">
    <property type="entry name" value="DD-peptidase/beta-lactamase superfamily"/>
    <property type="match status" value="1"/>
</dbReference>
<dbReference type="Pfam" id="PF00144">
    <property type="entry name" value="Beta-lactamase"/>
    <property type="match status" value="1"/>
</dbReference>
<gene>
    <name evidence="2" type="ORF">SAMN05192558_101517</name>
</gene>
<dbReference type="Proteomes" id="UP000199651">
    <property type="component" value="Unassembled WGS sequence"/>
</dbReference>
<evidence type="ECO:0000313" key="3">
    <source>
        <dbReference type="Proteomes" id="UP000199651"/>
    </source>
</evidence>